<feature type="transmembrane region" description="Helical" evidence="1">
    <location>
        <begin position="190"/>
        <end position="209"/>
    </location>
</feature>
<dbReference type="InterPro" id="IPR027417">
    <property type="entry name" value="P-loop_NTPase"/>
</dbReference>
<evidence type="ECO:0000313" key="3">
    <source>
        <dbReference type="Proteomes" id="UP000824076"/>
    </source>
</evidence>
<proteinExistence type="predicted"/>
<evidence type="ECO:0000256" key="1">
    <source>
        <dbReference type="SAM" id="Phobius"/>
    </source>
</evidence>
<sequence>MTKTELYRRYSLFLCSVLINAFSIAVITKALLGTSPISSVPYVLSLFSPLSMGQYTIIMNFLFILLEILLMGKKSAFEKRYELLMQIPVTLCFGAFIDVSMNCLWWLTPTYYLAQITTLLVGCFILALGISLEVKANVAMVTGEYLVQVIAKFTRKEFGFVKVCFDATLVLISCTFSICFLSSIEGVREGTVIAALIVGPITHFLNPYWRILDKWLTAPTPRRDTIQNEKYPIVITISREYGSGGRLLGQMLSKELGIKFYDKELIELAAKESRLPQQYIAENEQKVSTNYLLHIILQDYEAPIEKSLSSADALFVAQSRIIREIAAKETCIIIGRCADYILKDHPASSIIKVFCYTDLDDACRRCTDIYHSDPDRVRSEIIKTNRARISHYQHYTNEKWGEPHNYDLMVNTGSMPLQTACHLIAQLYKEKANIRQ</sequence>
<dbReference type="Pfam" id="PF19700">
    <property type="entry name" value="DUF6198"/>
    <property type="match status" value="1"/>
</dbReference>
<evidence type="ECO:0000313" key="2">
    <source>
        <dbReference type="EMBL" id="HIU38740.1"/>
    </source>
</evidence>
<keyword evidence="2" id="KW-0418">Kinase</keyword>
<feature type="transmembrane region" description="Helical" evidence="1">
    <location>
        <begin position="83"/>
        <end position="107"/>
    </location>
</feature>
<dbReference type="Pfam" id="PF13189">
    <property type="entry name" value="Cytidylate_kin2"/>
    <property type="match status" value="1"/>
</dbReference>
<feature type="transmembrane region" description="Helical" evidence="1">
    <location>
        <begin position="163"/>
        <end position="184"/>
    </location>
</feature>
<dbReference type="InterPro" id="IPR038750">
    <property type="entry name" value="YczE/YyaS-like"/>
</dbReference>
<dbReference type="AlphaFoldDB" id="A0A9D1LGI9"/>
<protein>
    <submittedName>
        <fullName evidence="2">Cytidylate kinase family protein</fullName>
    </submittedName>
</protein>
<gene>
    <name evidence="2" type="ORF">IAD18_03615</name>
</gene>
<dbReference type="Proteomes" id="UP000824076">
    <property type="component" value="Unassembled WGS sequence"/>
</dbReference>
<feature type="transmembrane region" description="Helical" evidence="1">
    <location>
        <begin position="113"/>
        <end position="132"/>
    </location>
</feature>
<dbReference type="GO" id="GO:0016301">
    <property type="term" value="F:kinase activity"/>
    <property type="evidence" value="ECO:0007669"/>
    <property type="project" value="UniProtKB-KW"/>
</dbReference>
<dbReference type="PANTHER" id="PTHR40078:SF1">
    <property type="entry name" value="INTEGRAL MEMBRANE PROTEIN"/>
    <property type="match status" value="1"/>
</dbReference>
<keyword evidence="1" id="KW-0812">Transmembrane</keyword>
<reference evidence="2" key="2">
    <citation type="journal article" date="2021" name="PeerJ">
        <title>Extensive microbial diversity within the chicken gut microbiome revealed by metagenomics and culture.</title>
        <authorList>
            <person name="Gilroy R."/>
            <person name="Ravi A."/>
            <person name="Getino M."/>
            <person name="Pursley I."/>
            <person name="Horton D.L."/>
            <person name="Alikhan N.F."/>
            <person name="Baker D."/>
            <person name="Gharbi K."/>
            <person name="Hall N."/>
            <person name="Watson M."/>
            <person name="Adriaenssens E.M."/>
            <person name="Foster-Nyarko E."/>
            <person name="Jarju S."/>
            <person name="Secka A."/>
            <person name="Antonio M."/>
            <person name="Oren A."/>
            <person name="Chaudhuri R.R."/>
            <person name="La Ragione R."/>
            <person name="Hildebrand F."/>
            <person name="Pallen M.J."/>
        </authorList>
    </citation>
    <scope>NUCLEOTIDE SEQUENCE</scope>
    <source>
        <strain evidence="2">17073</strain>
    </source>
</reference>
<organism evidence="2 3">
    <name type="scientific">Candidatus Limisoma intestinavium</name>
    <dbReference type="NCBI Taxonomy" id="2840856"/>
    <lineage>
        <taxon>Bacteria</taxon>
        <taxon>Pseudomonadati</taxon>
        <taxon>Bacteroidota</taxon>
        <taxon>Bacteroidia</taxon>
        <taxon>Bacteroidales</taxon>
        <taxon>Candidatus Limisoma</taxon>
    </lineage>
</organism>
<feature type="transmembrane region" description="Helical" evidence="1">
    <location>
        <begin position="12"/>
        <end position="32"/>
    </location>
</feature>
<dbReference type="Gene3D" id="3.40.50.300">
    <property type="entry name" value="P-loop containing nucleotide triphosphate hydrolases"/>
    <property type="match status" value="1"/>
</dbReference>
<keyword evidence="1" id="KW-0472">Membrane</keyword>
<reference evidence="2" key="1">
    <citation type="submission" date="2020-10" db="EMBL/GenBank/DDBJ databases">
        <authorList>
            <person name="Gilroy R."/>
        </authorList>
    </citation>
    <scope>NUCLEOTIDE SEQUENCE</scope>
    <source>
        <strain evidence="2">17073</strain>
    </source>
</reference>
<keyword evidence="2" id="KW-0808">Transferase</keyword>
<accession>A0A9D1LGI9</accession>
<dbReference type="PANTHER" id="PTHR40078">
    <property type="entry name" value="INTEGRAL MEMBRANE PROTEIN-RELATED"/>
    <property type="match status" value="1"/>
</dbReference>
<name>A0A9D1LGI9_9BACT</name>
<feature type="transmembrane region" description="Helical" evidence="1">
    <location>
        <begin position="52"/>
        <end position="71"/>
    </location>
</feature>
<comment type="caution">
    <text evidence="2">The sequence shown here is derived from an EMBL/GenBank/DDBJ whole genome shotgun (WGS) entry which is preliminary data.</text>
</comment>
<keyword evidence="1" id="KW-1133">Transmembrane helix</keyword>
<dbReference type="EMBL" id="DVMS01000103">
    <property type="protein sequence ID" value="HIU38740.1"/>
    <property type="molecule type" value="Genomic_DNA"/>
</dbReference>